<proteinExistence type="predicted"/>
<reference evidence="2" key="1">
    <citation type="submission" date="2021-01" db="EMBL/GenBank/DDBJ databases">
        <title>Genome sequence of strain Noviherbaspirillum sp. DKR-6.</title>
        <authorList>
            <person name="Chaudhary D.K."/>
        </authorList>
    </citation>
    <scope>NUCLEOTIDE SEQUENCE</scope>
    <source>
        <strain evidence="2">DKR-6</strain>
    </source>
</reference>
<accession>A0A934SY17</accession>
<organism evidence="2 3">
    <name type="scientific">Noviherbaspirillum pedocola</name>
    <dbReference type="NCBI Taxonomy" id="2801341"/>
    <lineage>
        <taxon>Bacteria</taxon>
        <taxon>Pseudomonadati</taxon>
        <taxon>Pseudomonadota</taxon>
        <taxon>Betaproteobacteria</taxon>
        <taxon>Burkholderiales</taxon>
        <taxon>Oxalobacteraceae</taxon>
        <taxon>Noviherbaspirillum</taxon>
    </lineage>
</organism>
<dbReference type="EMBL" id="JAEPBG010000012">
    <property type="protein sequence ID" value="MBK4737420.1"/>
    <property type="molecule type" value="Genomic_DNA"/>
</dbReference>
<dbReference type="RefSeq" id="WP_200595705.1">
    <property type="nucleotide sequence ID" value="NZ_JAEPBG010000012.1"/>
</dbReference>
<comment type="caution">
    <text evidence="2">The sequence shown here is derived from an EMBL/GenBank/DDBJ whole genome shotgun (WGS) entry which is preliminary data.</text>
</comment>
<name>A0A934SY17_9BURK</name>
<keyword evidence="3" id="KW-1185">Reference proteome</keyword>
<feature type="region of interest" description="Disordered" evidence="1">
    <location>
        <begin position="1"/>
        <end position="50"/>
    </location>
</feature>
<feature type="compositionally biased region" description="Basic and acidic residues" evidence="1">
    <location>
        <begin position="186"/>
        <end position="203"/>
    </location>
</feature>
<feature type="region of interest" description="Disordered" evidence="1">
    <location>
        <begin position="179"/>
        <end position="228"/>
    </location>
</feature>
<sequence length="228" mass="25345">MKRNPQMKRLAQDLPEQRAPKRARTASPPSSPRRASPSPAPARGVPQANETAAPSIPALTLAKAQLQRDCKQASQLGVNLQEIATLANNMQFRVRDVEDRVRIATEDLDNMICCLGDPDKHQKVEGYRDAVMANIAHLQKMFSNAPSSIQRHEHYAHTVSLASEMDRFISELQPDQPLVKASLVDSPRRDERDSPRGGDDRAGVTRKPLRVVMDPQKSTAEEKDRADS</sequence>
<protein>
    <submittedName>
        <fullName evidence="2">Uncharacterized protein</fullName>
    </submittedName>
</protein>
<evidence type="ECO:0000313" key="3">
    <source>
        <dbReference type="Proteomes" id="UP000622890"/>
    </source>
</evidence>
<dbReference type="Proteomes" id="UP000622890">
    <property type="component" value="Unassembled WGS sequence"/>
</dbReference>
<evidence type="ECO:0000313" key="2">
    <source>
        <dbReference type="EMBL" id="MBK4737420.1"/>
    </source>
</evidence>
<feature type="compositionally biased region" description="Low complexity" evidence="1">
    <location>
        <begin position="25"/>
        <end position="43"/>
    </location>
</feature>
<feature type="compositionally biased region" description="Basic and acidic residues" evidence="1">
    <location>
        <begin position="219"/>
        <end position="228"/>
    </location>
</feature>
<dbReference type="AlphaFoldDB" id="A0A934SY17"/>
<gene>
    <name evidence="2" type="ORF">JJB74_22605</name>
</gene>
<evidence type="ECO:0000256" key="1">
    <source>
        <dbReference type="SAM" id="MobiDB-lite"/>
    </source>
</evidence>